<dbReference type="Gene3D" id="3.90.180.10">
    <property type="entry name" value="Medium-chain alcohol dehydrogenases, catalytic domain"/>
    <property type="match status" value="1"/>
</dbReference>
<dbReference type="Pfam" id="PF00107">
    <property type="entry name" value="ADH_zinc_N"/>
    <property type="match status" value="1"/>
</dbReference>
<dbReference type="Gene3D" id="3.40.50.720">
    <property type="entry name" value="NAD(P)-binding Rossmann-like Domain"/>
    <property type="match status" value="1"/>
</dbReference>
<dbReference type="InterPro" id="IPR013154">
    <property type="entry name" value="ADH-like_N"/>
</dbReference>
<proteinExistence type="inferred from homology"/>
<dbReference type="Proteomes" id="UP000774617">
    <property type="component" value="Unassembled WGS sequence"/>
</dbReference>
<dbReference type="PANTHER" id="PTHR45348">
    <property type="entry name" value="HYPOTHETICAL OXIDOREDUCTASE (EUROFUNG)"/>
    <property type="match status" value="1"/>
</dbReference>
<evidence type="ECO:0000313" key="5">
    <source>
        <dbReference type="EMBL" id="KAH7002702.1"/>
    </source>
</evidence>
<evidence type="ECO:0000256" key="3">
    <source>
        <dbReference type="ARBA" id="ARBA00023002"/>
    </source>
</evidence>
<dbReference type="EMBL" id="JAGTJR010000135">
    <property type="protein sequence ID" value="KAH7002702.1"/>
    <property type="molecule type" value="Genomic_DNA"/>
</dbReference>
<evidence type="ECO:0000256" key="1">
    <source>
        <dbReference type="ARBA" id="ARBA00008072"/>
    </source>
</evidence>
<dbReference type="InterPro" id="IPR013149">
    <property type="entry name" value="ADH-like_C"/>
</dbReference>
<reference evidence="5 6" key="1">
    <citation type="journal article" date="2021" name="Nat. Commun.">
        <title>Genetic determinants of endophytism in the Arabidopsis root mycobiome.</title>
        <authorList>
            <person name="Mesny F."/>
            <person name="Miyauchi S."/>
            <person name="Thiergart T."/>
            <person name="Pickel B."/>
            <person name="Atanasova L."/>
            <person name="Karlsson M."/>
            <person name="Huettel B."/>
            <person name="Barry K.W."/>
            <person name="Haridas S."/>
            <person name="Chen C."/>
            <person name="Bauer D."/>
            <person name="Andreopoulos W."/>
            <person name="Pangilinan J."/>
            <person name="LaButti K."/>
            <person name="Riley R."/>
            <person name="Lipzen A."/>
            <person name="Clum A."/>
            <person name="Drula E."/>
            <person name="Henrissat B."/>
            <person name="Kohler A."/>
            <person name="Grigoriev I.V."/>
            <person name="Martin F.M."/>
            <person name="Hacquard S."/>
        </authorList>
    </citation>
    <scope>NUCLEOTIDE SEQUENCE [LARGE SCALE GENOMIC DNA]</scope>
    <source>
        <strain evidence="5 6">MPI-SDFR-AT-0080</strain>
    </source>
</reference>
<dbReference type="Pfam" id="PF08240">
    <property type="entry name" value="ADH_N"/>
    <property type="match status" value="1"/>
</dbReference>
<comment type="subunit">
    <text evidence="2">Monomer.</text>
</comment>
<keyword evidence="3" id="KW-0560">Oxidoreductase</keyword>
<accession>A0ABQ8FPG5</accession>
<dbReference type="InterPro" id="IPR036291">
    <property type="entry name" value="NAD(P)-bd_dom_sf"/>
</dbReference>
<dbReference type="InterPro" id="IPR011032">
    <property type="entry name" value="GroES-like_sf"/>
</dbReference>
<evidence type="ECO:0000313" key="6">
    <source>
        <dbReference type="Proteomes" id="UP000774617"/>
    </source>
</evidence>
<comment type="similarity">
    <text evidence="1">Belongs to the zinc-containing alcohol dehydrogenase family.</text>
</comment>
<gene>
    <name evidence="5" type="ORF">B0J12DRAFT_692377</name>
</gene>
<dbReference type="SMART" id="SM00829">
    <property type="entry name" value="PKS_ER"/>
    <property type="match status" value="1"/>
</dbReference>
<dbReference type="PANTHER" id="PTHR45348:SF2">
    <property type="entry name" value="ZINC-TYPE ALCOHOL DEHYDROGENASE-LIKE PROTEIN C2E1P3.01"/>
    <property type="match status" value="1"/>
</dbReference>
<dbReference type="SUPFAM" id="SSF50129">
    <property type="entry name" value="GroES-like"/>
    <property type="match status" value="1"/>
</dbReference>
<sequence>MSTQSALLVTAIGQPITSTTEWPVPEPGPSQVQIRVTVAALNPHDQKCRDTGLFIKDDLPAILANDVAGVVTAIGPNVTRFKLGDRIFTCGATAAGHVQKGLQQYALADEDFASLIPEGFSDHDAATLPVNMSAGVAALFAQSGLGIPAPWTEEAKSFDYAGTQILIIGGGSNCGRFGVQLAKLVGIGKIVVVGGEEEQLKRFGATHVLNRHGGHDLVLQRIRNIVGDDLLYCYDTVNLPNAQSLGINSLSNTRQGKFARLLSFSDPEPTNILQKKAGYEVKNVLGVPQLWPETGKPFFARVGDYLSLGQIVPLKYDVATGLDAEKANNVLDRYRDGKPVLQTHFRISE</sequence>
<dbReference type="CDD" id="cd08249">
    <property type="entry name" value="enoyl_reductase_like"/>
    <property type="match status" value="1"/>
</dbReference>
<dbReference type="SUPFAM" id="SSF51735">
    <property type="entry name" value="NAD(P)-binding Rossmann-fold domains"/>
    <property type="match status" value="1"/>
</dbReference>
<dbReference type="InterPro" id="IPR020843">
    <property type="entry name" value="ER"/>
</dbReference>
<name>A0ABQ8FPG5_9PEZI</name>
<protein>
    <submittedName>
        <fullName evidence="5">Alcohol dehydrogenase</fullName>
    </submittedName>
</protein>
<keyword evidence="6" id="KW-1185">Reference proteome</keyword>
<feature type="domain" description="Enoyl reductase (ER)" evidence="4">
    <location>
        <begin position="17"/>
        <end position="341"/>
    </location>
</feature>
<comment type="caution">
    <text evidence="5">The sequence shown here is derived from an EMBL/GenBank/DDBJ whole genome shotgun (WGS) entry which is preliminary data.</text>
</comment>
<organism evidence="5 6">
    <name type="scientific">Macrophomina phaseolina</name>
    <dbReference type="NCBI Taxonomy" id="35725"/>
    <lineage>
        <taxon>Eukaryota</taxon>
        <taxon>Fungi</taxon>
        <taxon>Dikarya</taxon>
        <taxon>Ascomycota</taxon>
        <taxon>Pezizomycotina</taxon>
        <taxon>Dothideomycetes</taxon>
        <taxon>Dothideomycetes incertae sedis</taxon>
        <taxon>Botryosphaeriales</taxon>
        <taxon>Botryosphaeriaceae</taxon>
        <taxon>Macrophomina</taxon>
    </lineage>
</organism>
<evidence type="ECO:0000256" key="2">
    <source>
        <dbReference type="ARBA" id="ARBA00011245"/>
    </source>
</evidence>
<evidence type="ECO:0000259" key="4">
    <source>
        <dbReference type="SMART" id="SM00829"/>
    </source>
</evidence>
<dbReference type="InterPro" id="IPR047122">
    <property type="entry name" value="Trans-enoyl_RdTase-like"/>
</dbReference>